<organism evidence="3 4">
    <name type="scientific">Streptomyces cremeus</name>
    <dbReference type="NCBI Taxonomy" id="66881"/>
    <lineage>
        <taxon>Bacteria</taxon>
        <taxon>Bacillati</taxon>
        <taxon>Actinomycetota</taxon>
        <taxon>Actinomycetes</taxon>
        <taxon>Kitasatosporales</taxon>
        <taxon>Streptomycetaceae</taxon>
        <taxon>Streptomyces</taxon>
    </lineage>
</organism>
<feature type="compositionally biased region" description="Low complexity" evidence="1">
    <location>
        <begin position="60"/>
        <end position="75"/>
    </location>
</feature>
<evidence type="ECO:0000256" key="1">
    <source>
        <dbReference type="SAM" id="MobiDB-lite"/>
    </source>
</evidence>
<comment type="caution">
    <text evidence="3">The sequence shown here is derived from an EMBL/GenBank/DDBJ whole genome shotgun (WGS) entry which is preliminary data.</text>
</comment>
<name>A0ABV5PCX7_STRCM</name>
<proteinExistence type="predicted"/>
<evidence type="ECO:0008006" key="5">
    <source>
        <dbReference type="Google" id="ProtNLM"/>
    </source>
</evidence>
<feature type="compositionally biased region" description="Pro residues" evidence="1">
    <location>
        <begin position="76"/>
        <end position="86"/>
    </location>
</feature>
<feature type="region of interest" description="Disordered" evidence="1">
    <location>
        <begin position="215"/>
        <end position="248"/>
    </location>
</feature>
<sequence>MSCPPSTARRSVPAGPAAAATALCAALLAGCGSPDGLGAGEPAPSATAQPRPRTLWPAWSPESSSPSDAVTDPELQPAPQPLPQSPAVPAGGLAAMDQLDVLRADPRMARLTRREPVDRPGEPGVRPAVLHDLTGDGTPELISAVDLESGRTVMAAYTVRDARIVPILHTSGVRPVVESVGVDLVVRGSATDGGEQAIRYRWDGNRMITVSEVRSFRTDDDVPESVPGREQPAPQDVASPRATREPTP</sequence>
<keyword evidence="2" id="KW-0732">Signal</keyword>
<feature type="signal peptide" evidence="2">
    <location>
        <begin position="1"/>
        <end position="25"/>
    </location>
</feature>
<evidence type="ECO:0000313" key="4">
    <source>
        <dbReference type="Proteomes" id="UP001589718"/>
    </source>
</evidence>
<keyword evidence="4" id="KW-1185">Reference proteome</keyword>
<dbReference type="RefSeq" id="WP_345223155.1">
    <property type="nucleotide sequence ID" value="NZ_BAAAXE010000013.1"/>
</dbReference>
<evidence type="ECO:0000256" key="2">
    <source>
        <dbReference type="SAM" id="SignalP"/>
    </source>
</evidence>
<dbReference type="Proteomes" id="UP001589718">
    <property type="component" value="Unassembled WGS sequence"/>
</dbReference>
<dbReference type="EMBL" id="JBHMCR010000006">
    <property type="protein sequence ID" value="MFB9521045.1"/>
    <property type="molecule type" value="Genomic_DNA"/>
</dbReference>
<feature type="chain" id="PRO_5047538037" description="Lipoprotein" evidence="2">
    <location>
        <begin position="26"/>
        <end position="248"/>
    </location>
</feature>
<feature type="region of interest" description="Disordered" evidence="1">
    <location>
        <begin position="31"/>
        <end position="90"/>
    </location>
</feature>
<protein>
    <recommendedName>
        <fullName evidence="5">Lipoprotein</fullName>
    </recommendedName>
</protein>
<accession>A0ABV5PCX7</accession>
<gene>
    <name evidence="3" type="ORF">ACFFTU_13900</name>
</gene>
<evidence type="ECO:0000313" key="3">
    <source>
        <dbReference type="EMBL" id="MFB9521045.1"/>
    </source>
</evidence>
<reference evidence="3 4" key="1">
    <citation type="submission" date="2024-09" db="EMBL/GenBank/DDBJ databases">
        <authorList>
            <person name="Sun Q."/>
            <person name="Mori K."/>
        </authorList>
    </citation>
    <scope>NUCLEOTIDE SEQUENCE [LARGE SCALE GENOMIC DNA]</scope>
    <source>
        <strain evidence="3 4">JCM 4362</strain>
    </source>
</reference>